<name>A0A9P8MTI7_9HYPO</name>
<organism evidence="2 3">
    <name type="scientific">Hirsutella rhossiliensis</name>
    <dbReference type="NCBI Taxonomy" id="111463"/>
    <lineage>
        <taxon>Eukaryota</taxon>
        <taxon>Fungi</taxon>
        <taxon>Dikarya</taxon>
        <taxon>Ascomycota</taxon>
        <taxon>Pezizomycotina</taxon>
        <taxon>Sordariomycetes</taxon>
        <taxon>Hypocreomycetidae</taxon>
        <taxon>Hypocreales</taxon>
        <taxon>Ophiocordycipitaceae</taxon>
        <taxon>Hirsutella</taxon>
    </lineage>
</organism>
<dbReference type="AlphaFoldDB" id="A0A9P8MTI7"/>
<sequence>MPRPQAEVAKRRDVFDAAQFRRLAQTSVSDREIKKLQDVYKDDIALALDKYLERDKEASEPQDVKTGSELDVQTNTESFDRFVLFVRRVYNEKMLYSHTIVVVKGEVIRRALRVIFRSAEGFSPPYNADAEVKDIHFFYWARPELCLLERHYKSIGDSNSLFEINAALSFIRQEWGHTHTKLEYLLPASIEFGLLWTIFPPDCLVVSRDKLGADNIWRARSHDTLRRKVDDSIYFNIVAECVDWDGKSLGVVETNLIIEEFDGAMAIEDLTAFPLKYHSRRDTLLERTMKRSEKKLGFCRKGFRFQECEGLGLCTSGDDLEQASFGLYGRAMVDPAMMVQVNGRKPTRNFLKQYHPAWGIKFDGRNKMVPDPKRARNSSRVWVSDLANGEGNYKARPHFLEL</sequence>
<evidence type="ECO:0000313" key="2">
    <source>
        <dbReference type="EMBL" id="KAH0961748.1"/>
    </source>
</evidence>
<dbReference type="RefSeq" id="XP_044719261.1">
    <property type="nucleotide sequence ID" value="XM_044865299.1"/>
</dbReference>
<gene>
    <name evidence="2" type="ORF">HRG_06828</name>
</gene>
<dbReference type="PANTHER" id="PTHR46411:SF2">
    <property type="entry name" value="AAA+ ATPASE DOMAIN-CONTAINING PROTEIN"/>
    <property type="match status" value="1"/>
</dbReference>
<dbReference type="Pfam" id="PF22942">
    <property type="entry name" value="DUF7025"/>
    <property type="match status" value="1"/>
</dbReference>
<dbReference type="Proteomes" id="UP000824596">
    <property type="component" value="Unassembled WGS sequence"/>
</dbReference>
<reference evidence="2" key="1">
    <citation type="submission" date="2021-09" db="EMBL/GenBank/DDBJ databases">
        <title>A high-quality genome of the endoparasitic fungus Hirsutella rhossiliensis with a comparison of Hirsutella genomes reveals transposable elements contributing to genome size variation.</title>
        <authorList>
            <person name="Lin R."/>
            <person name="Jiao Y."/>
            <person name="Sun X."/>
            <person name="Ling J."/>
            <person name="Xie B."/>
            <person name="Cheng X."/>
        </authorList>
    </citation>
    <scope>NUCLEOTIDE SEQUENCE</scope>
    <source>
        <strain evidence="2">HR02</strain>
    </source>
</reference>
<dbReference type="GeneID" id="68355957"/>
<comment type="caution">
    <text evidence="2">The sequence shown here is derived from an EMBL/GenBank/DDBJ whole genome shotgun (WGS) entry which is preliminary data.</text>
</comment>
<evidence type="ECO:0000313" key="3">
    <source>
        <dbReference type="Proteomes" id="UP000824596"/>
    </source>
</evidence>
<keyword evidence="3" id="KW-1185">Reference proteome</keyword>
<accession>A0A9P8MTI7</accession>
<protein>
    <recommendedName>
        <fullName evidence="1">DUF7025 domain-containing protein</fullName>
    </recommendedName>
</protein>
<feature type="domain" description="DUF7025" evidence="1">
    <location>
        <begin position="189"/>
        <end position="279"/>
    </location>
</feature>
<dbReference type="EMBL" id="JAIZPD010000007">
    <property type="protein sequence ID" value="KAH0961748.1"/>
    <property type="molecule type" value="Genomic_DNA"/>
</dbReference>
<evidence type="ECO:0000259" key="1">
    <source>
        <dbReference type="Pfam" id="PF22942"/>
    </source>
</evidence>
<proteinExistence type="predicted"/>
<dbReference type="InterPro" id="IPR054289">
    <property type="entry name" value="DUF7025"/>
</dbReference>
<dbReference type="OrthoDB" id="10042665at2759"/>
<dbReference type="PANTHER" id="PTHR46411">
    <property type="entry name" value="FAMILY ATPASE, PUTATIVE-RELATED"/>
    <property type="match status" value="1"/>
</dbReference>